<accession>A0ABQ5QX76</accession>
<proteinExistence type="predicted"/>
<dbReference type="InterPro" id="IPR041698">
    <property type="entry name" value="Methyltransf_25"/>
</dbReference>
<keyword evidence="3" id="KW-0949">S-adenosyl-L-methionine</keyword>
<dbReference type="CDD" id="cd02440">
    <property type="entry name" value="AdoMet_MTases"/>
    <property type="match status" value="1"/>
</dbReference>
<keyword evidence="2" id="KW-0808">Transferase</keyword>
<evidence type="ECO:0000259" key="4">
    <source>
        <dbReference type="Pfam" id="PF13649"/>
    </source>
</evidence>
<evidence type="ECO:0000256" key="3">
    <source>
        <dbReference type="ARBA" id="ARBA00022691"/>
    </source>
</evidence>
<evidence type="ECO:0000313" key="6">
    <source>
        <dbReference type="Proteomes" id="UP001144280"/>
    </source>
</evidence>
<evidence type="ECO:0000256" key="1">
    <source>
        <dbReference type="ARBA" id="ARBA00022603"/>
    </source>
</evidence>
<keyword evidence="1" id="KW-0489">Methyltransferase</keyword>
<sequence>MDPDILAYYDRKPETDRLAAGPGLIERVRTQHILRRVLPPPPARVLDVGGATGVYATWLAGLGYSVRLVDPVPGHVAAARDSGVDAVAGDARALAEPDASYDAVLLMGPLYHLTAPEERLAALGEAARVVRPGGVVVEGVAGWVPGAEAAFTDERVLALVASVEEEPALVGASAHILAIATPPS</sequence>
<dbReference type="InterPro" id="IPR029063">
    <property type="entry name" value="SAM-dependent_MTases_sf"/>
</dbReference>
<comment type="caution">
    <text evidence="5">The sequence shown here is derived from an EMBL/GenBank/DDBJ whole genome shotgun (WGS) entry which is preliminary data.</text>
</comment>
<evidence type="ECO:0000313" key="5">
    <source>
        <dbReference type="EMBL" id="GLH99130.1"/>
    </source>
</evidence>
<keyword evidence="6" id="KW-1185">Reference proteome</keyword>
<dbReference type="Proteomes" id="UP001144280">
    <property type="component" value="Unassembled WGS sequence"/>
</dbReference>
<dbReference type="Gene3D" id="3.40.50.150">
    <property type="entry name" value="Vaccinia Virus protein VP39"/>
    <property type="match status" value="1"/>
</dbReference>
<dbReference type="Pfam" id="PF13649">
    <property type="entry name" value="Methyltransf_25"/>
    <property type="match status" value="1"/>
</dbReference>
<name>A0ABQ5QX76_9ACTN</name>
<dbReference type="EMBL" id="BSDI01000021">
    <property type="protein sequence ID" value="GLH99130.1"/>
    <property type="molecule type" value="Genomic_DNA"/>
</dbReference>
<dbReference type="SUPFAM" id="SSF53335">
    <property type="entry name" value="S-adenosyl-L-methionine-dependent methyltransferases"/>
    <property type="match status" value="1"/>
</dbReference>
<reference evidence="5" key="1">
    <citation type="submission" date="2022-12" db="EMBL/GenBank/DDBJ databases">
        <title>New Phytohabitans aurantiacus sp. RD004123 nov., an actinomycete isolated from soil.</title>
        <authorList>
            <person name="Triningsih D.W."/>
            <person name="Harunari E."/>
            <person name="Igarashi Y."/>
        </authorList>
    </citation>
    <scope>NUCLEOTIDE SEQUENCE</scope>
    <source>
        <strain evidence="5">RD004123</strain>
    </source>
</reference>
<dbReference type="PANTHER" id="PTHR43464:SF19">
    <property type="entry name" value="UBIQUINONE BIOSYNTHESIS O-METHYLTRANSFERASE, MITOCHONDRIAL"/>
    <property type="match status" value="1"/>
</dbReference>
<gene>
    <name evidence="5" type="ORF">Pa4123_44050</name>
</gene>
<dbReference type="RefSeq" id="WP_281898578.1">
    <property type="nucleotide sequence ID" value="NZ_BSDI01000021.1"/>
</dbReference>
<evidence type="ECO:0000256" key="2">
    <source>
        <dbReference type="ARBA" id="ARBA00022679"/>
    </source>
</evidence>
<protein>
    <recommendedName>
        <fullName evidence="4">Methyltransferase domain-containing protein</fullName>
    </recommendedName>
</protein>
<organism evidence="5 6">
    <name type="scientific">Phytohabitans aurantiacus</name>
    <dbReference type="NCBI Taxonomy" id="3016789"/>
    <lineage>
        <taxon>Bacteria</taxon>
        <taxon>Bacillati</taxon>
        <taxon>Actinomycetota</taxon>
        <taxon>Actinomycetes</taxon>
        <taxon>Micromonosporales</taxon>
        <taxon>Micromonosporaceae</taxon>
    </lineage>
</organism>
<dbReference type="PANTHER" id="PTHR43464">
    <property type="entry name" value="METHYLTRANSFERASE"/>
    <property type="match status" value="1"/>
</dbReference>
<feature type="domain" description="Methyltransferase" evidence="4">
    <location>
        <begin position="45"/>
        <end position="134"/>
    </location>
</feature>